<evidence type="ECO:0000256" key="2">
    <source>
        <dbReference type="SAM" id="MobiDB-lite"/>
    </source>
</evidence>
<reference evidence="4" key="1">
    <citation type="submission" date="2020-07" db="EMBL/GenBank/DDBJ databases">
        <title>Huge and variable diversity of episymbiotic CPR bacteria and DPANN archaea in groundwater ecosystems.</title>
        <authorList>
            <person name="He C.Y."/>
            <person name="Keren R."/>
            <person name="Whittaker M."/>
            <person name="Farag I.F."/>
            <person name="Doudna J."/>
            <person name="Cate J.H.D."/>
            <person name="Banfield J.F."/>
        </authorList>
    </citation>
    <scope>NUCLEOTIDE SEQUENCE</scope>
    <source>
        <strain evidence="4">NC_groundwater_1482_Ag_S-0.65um_47_24</strain>
    </source>
</reference>
<name>A0A933LPW1_UNCTE</name>
<dbReference type="SUPFAM" id="SSF103088">
    <property type="entry name" value="OmpA-like"/>
    <property type="match status" value="1"/>
</dbReference>
<feature type="region of interest" description="Disordered" evidence="2">
    <location>
        <begin position="67"/>
        <end position="87"/>
    </location>
</feature>
<feature type="non-terminal residue" evidence="4">
    <location>
        <position position="287"/>
    </location>
</feature>
<dbReference type="AlphaFoldDB" id="A0A933LPW1"/>
<comment type="caution">
    <text evidence="4">The sequence shown here is derived from an EMBL/GenBank/DDBJ whole genome shotgun (WGS) entry which is preliminary data.</text>
</comment>
<dbReference type="PROSITE" id="PS51123">
    <property type="entry name" value="OMPA_2"/>
    <property type="match status" value="1"/>
</dbReference>
<sequence>MKKVVFLMAVIFLAGCTNNLIRVGQAEQLLIPSQATMGREFRSEKIYRILEEKGAYYVVKLKAPGAPMSESEPLTPEPPKTTDPFPVGKEVAKTQSRITGLWQKPGLKMEMPKGPIPGGTSNNQPGAITDLKADSHSIHMADIKVFPKEVKSTVQKIKKEPHMSGEKPKKETPATLKSELARVESRLKLFENISSHEGRKELTIFFPQDKAFLLKGTKEHNRLKAFADSITKEAAGQKVFLTLIGVASAKGNNDYNLRLSQQRAEYVKKVLAGLLANVPHEFYRVQG</sequence>
<dbReference type="GO" id="GO:0016020">
    <property type="term" value="C:membrane"/>
    <property type="evidence" value="ECO:0007669"/>
    <property type="project" value="UniProtKB-UniRule"/>
</dbReference>
<accession>A0A933LPW1</accession>
<dbReference type="Gene3D" id="3.30.1330.60">
    <property type="entry name" value="OmpA-like domain"/>
    <property type="match status" value="1"/>
</dbReference>
<dbReference type="EMBL" id="JACQWF010000077">
    <property type="protein sequence ID" value="MBI4595064.1"/>
    <property type="molecule type" value="Genomic_DNA"/>
</dbReference>
<dbReference type="PROSITE" id="PS51257">
    <property type="entry name" value="PROKAR_LIPOPROTEIN"/>
    <property type="match status" value="1"/>
</dbReference>
<organism evidence="4 5">
    <name type="scientific">Tectimicrobiota bacterium</name>
    <dbReference type="NCBI Taxonomy" id="2528274"/>
    <lineage>
        <taxon>Bacteria</taxon>
        <taxon>Pseudomonadati</taxon>
        <taxon>Nitrospinota/Tectimicrobiota group</taxon>
        <taxon>Candidatus Tectimicrobiota</taxon>
    </lineage>
</organism>
<evidence type="ECO:0000259" key="3">
    <source>
        <dbReference type="PROSITE" id="PS51123"/>
    </source>
</evidence>
<dbReference type="InterPro" id="IPR036737">
    <property type="entry name" value="OmpA-like_sf"/>
</dbReference>
<evidence type="ECO:0000256" key="1">
    <source>
        <dbReference type="PROSITE-ProRule" id="PRU00473"/>
    </source>
</evidence>
<keyword evidence="1" id="KW-0472">Membrane</keyword>
<dbReference type="InterPro" id="IPR006665">
    <property type="entry name" value="OmpA-like"/>
</dbReference>
<gene>
    <name evidence="4" type="ORF">HY730_01645</name>
</gene>
<feature type="region of interest" description="Disordered" evidence="2">
    <location>
        <begin position="156"/>
        <end position="175"/>
    </location>
</feature>
<evidence type="ECO:0000313" key="5">
    <source>
        <dbReference type="Proteomes" id="UP000772181"/>
    </source>
</evidence>
<feature type="compositionally biased region" description="Basic and acidic residues" evidence="2">
    <location>
        <begin position="156"/>
        <end position="172"/>
    </location>
</feature>
<feature type="domain" description="OmpA-like" evidence="3">
    <location>
        <begin position="193"/>
        <end position="287"/>
    </location>
</feature>
<protein>
    <submittedName>
        <fullName evidence="4">OmpA family protein</fullName>
    </submittedName>
</protein>
<dbReference type="Proteomes" id="UP000772181">
    <property type="component" value="Unassembled WGS sequence"/>
</dbReference>
<evidence type="ECO:0000313" key="4">
    <source>
        <dbReference type="EMBL" id="MBI4595064.1"/>
    </source>
</evidence>
<proteinExistence type="predicted"/>